<dbReference type="HAMAP" id="MF_00144">
    <property type="entry name" value="tRNA_thiouridyl_MnmA"/>
    <property type="match status" value="1"/>
</dbReference>
<evidence type="ECO:0000256" key="10">
    <source>
        <dbReference type="HAMAP-Rule" id="MF_00144"/>
    </source>
</evidence>
<dbReference type="InterPro" id="IPR023382">
    <property type="entry name" value="MnmA-like_central_sf"/>
</dbReference>
<comment type="subcellular location">
    <subcellularLocation>
        <location evidence="10">Cytoplasm</location>
    </subcellularLocation>
</comment>
<keyword evidence="5 10" id="KW-0547">Nucleotide-binding</keyword>
<feature type="active site" description="Nucleophile" evidence="10">
    <location>
        <position position="111"/>
    </location>
</feature>
<feature type="domain" description="tRNA-specific 2-thiouridylase MnmA-like C-terminal" evidence="11">
    <location>
        <begin position="298"/>
        <end position="373"/>
    </location>
</feature>
<dbReference type="FunFam" id="2.40.30.10:FF:000023">
    <property type="entry name" value="tRNA-specific 2-thiouridylase MnmA"/>
    <property type="match status" value="1"/>
</dbReference>
<feature type="site" description="Interaction with tRNA" evidence="10">
    <location>
        <position position="357"/>
    </location>
</feature>
<evidence type="ECO:0000256" key="3">
    <source>
        <dbReference type="ARBA" id="ARBA00022679"/>
    </source>
</evidence>
<sequence length="377" mass="42567">MFLLKETFLRKKMKKKVVVGMSGGVDSSVTALLLKKQGYEVQGLFMRNWEYGIKGSQCPNRIEFEDAKKVGELIGIEVKGKDFVQEYKTKVFDVFLEGLKKGLTPNPDILCNREIKFNVFLNEAKKMGADFIATGHYAKIAKYKDHFVLDTPKDNSKDQSYFLHALSSEQLSQAMFPLADLTKSEVREIAKEHNLPVSNKKDSTGICFIGNQRFDEFITQHLKAIPGDIIDENGNIIGKHKGLICYTLGQRKGIGIGGIKQTQLDNNIHKPWYVAKKDIRNNTLTIVQDTNHPLLMSKNVEASHMHWVLEVAPKVGDKLMAQIRYRQKKQACTVTQVDNDKVVVEFDKPQRAVTLGQSLVLYDGNYCLGGGFISNYN</sequence>
<evidence type="ECO:0000256" key="4">
    <source>
        <dbReference type="ARBA" id="ARBA00022694"/>
    </source>
</evidence>
<dbReference type="NCBIfam" id="TIGR00420">
    <property type="entry name" value="trmU"/>
    <property type="match status" value="1"/>
</dbReference>
<evidence type="ECO:0000256" key="1">
    <source>
        <dbReference type="ARBA" id="ARBA00022490"/>
    </source>
</evidence>
<accession>A0A2N1J483</accession>
<dbReference type="OrthoDB" id="9800696at2"/>
<gene>
    <name evidence="10" type="primary">mnmA</name>
    <name evidence="13" type="ORF">CP960_04615</name>
</gene>
<keyword evidence="1 10" id="KW-0963">Cytoplasm</keyword>
<dbReference type="GO" id="GO:0005524">
    <property type="term" value="F:ATP binding"/>
    <property type="evidence" value="ECO:0007669"/>
    <property type="project" value="UniProtKB-KW"/>
</dbReference>
<dbReference type="PANTHER" id="PTHR11933">
    <property type="entry name" value="TRNA 5-METHYLAMINOMETHYL-2-THIOURIDYLATE -METHYLTRANSFERASE"/>
    <property type="match status" value="1"/>
</dbReference>
<dbReference type="AlphaFoldDB" id="A0A2N1J483"/>
<keyword evidence="2 10" id="KW-0820">tRNA-binding</keyword>
<proteinExistence type="inferred from homology"/>
<dbReference type="EC" id="2.8.1.13" evidence="10"/>
<dbReference type="Pfam" id="PF20258">
    <property type="entry name" value="tRNA_Me_trans_C"/>
    <property type="match status" value="1"/>
</dbReference>
<comment type="caution">
    <text evidence="13">The sequence shown here is derived from an EMBL/GenBank/DDBJ whole genome shotgun (WGS) entry which is preliminary data.</text>
</comment>
<dbReference type="GO" id="GO:0002143">
    <property type="term" value="P:tRNA wobble position uridine thiolation"/>
    <property type="evidence" value="ECO:0007669"/>
    <property type="project" value="TreeGrafter"/>
</dbReference>
<dbReference type="Pfam" id="PF03054">
    <property type="entry name" value="tRNA_Me_trans"/>
    <property type="match status" value="1"/>
</dbReference>
<dbReference type="PANTHER" id="PTHR11933:SF5">
    <property type="entry name" value="MITOCHONDRIAL TRNA-SPECIFIC 2-THIOURIDYLASE 1"/>
    <property type="match status" value="1"/>
</dbReference>
<keyword evidence="4 10" id="KW-0819">tRNA processing</keyword>
<keyword evidence="3 10" id="KW-0808">Transferase</keyword>
<dbReference type="CDD" id="cd01998">
    <property type="entry name" value="MnmA_TRMU-like"/>
    <property type="match status" value="1"/>
</dbReference>
<dbReference type="InterPro" id="IPR004506">
    <property type="entry name" value="MnmA-like"/>
</dbReference>
<evidence type="ECO:0000313" key="13">
    <source>
        <dbReference type="EMBL" id="PKI81368.1"/>
    </source>
</evidence>
<keyword evidence="14" id="KW-1185">Reference proteome</keyword>
<dbReference type="InterPro" id="IPR046884">
    <property type="entry name" value="MnmA-like_central"/>
</dbReference>
<evidence type="ECO:0000256" key="6">
    <source>
        <dbReference type="ARBA" id="ARBA00022840"/>
    </source>
</evidence>
<feature type="region of interest" description="Interaction with tRNA" evidence="10">
    <location>
        <begin position="157"/>
        <end position="159"/>
    </location>
</feature>
<feature type="site" description="Interaction with tRNA" evidence="10">
    <location>
        <position position="136"/>
    </location>
</feature>
<dbReference type="NCBIfam" id="NF001138">
    <property type="entry name" value="PRK00143.1"/>
    <property type="match status" value="1"/>
</dbReference>
<feature type="binding site" evidence="10">
    <location>
        <position position="46"/>
    </location>
    <ligand>
        <name>ATP</name>
        <dbReference type="ChEBI" id="CHEBI:30616"/>
    </ligand>
</feature>
<dbReference type="FunFam" id="2.30.30.280:FF:000001">
    <property type="entry name" value="tRNA-specific 2-thiouridylase MnmA"/>
    <property type="match status" value="1"/>
</dbReference>
<dbReference type="GO" id="GO:0103016">
    <property type="term" value="F:tRNA-uridine 2-sulfurtransferase activity"/>
    <property type="evidence" value="ECO:0007669"/>
    <property type="project" value="UniProtKB-EC"/>
</dbReference>
<evidence type="ECO:0000313" key="14">
    <source>
        <dbReference type="Proteomes" id="UP000233248"/>
    </source>
</evidence>
<dbReference type="GO" id="GO:0000049">
    <property type="term" value="F:tRNA binding"/>
    <property type="evidence" value="ECO:0007669"/>
    <property type="project" value="UniProtKB-KW"/>
</dbReference>
<dbReference type="InterPro" id="IPR046885">
    <property type="entry name" value="MnmA-like_C"/>
</dbReference>
<evidence type="ECO:0000259" key="12">
    <source>
        <dbReference type="Pfam" id="PF20259"/>
    </source>
</evidence>
<dbReference type="GO" id="GO:0005737">
    <property type="term" value="C:cytoplasm"/>
    <property type="evidence" value="ECO:0007669"/>
    <property type="project" value="UniProtKB-SubCell"/>
</dbReference>
<evidence type="ECO:0000256" key="2">
    <source>
        <dbReference type="ARBA" id="ARBA00022555"/>
    </source>
</evidence>
<comment type="catalytic activity">
    <reaction evidence="9 10">
        <text>S-sulfanyl-L-cysteinyl-[protein] + uridine(34) in tRNA + AH2 + ATP = 2-thiouridine(34) in tRNA + L-cysteinyl-[protein] + A + AMP + diphosphate + H(+)</text>
        <dbReference type="Rhea" id="RHEA:47032"/>
        <dbReference type="Rhea" id="RHEA-COMP:10131"/>
        <dbReference type="Rhea" id="RHEA-COMP:11726"/>
        <dbReference type="Rhea" id="RHEA-COMP:11727"/>
        <dbReference type="Rhea" id="RHEA-COMP:11728"/>
        <dbReference type="ChEBI" id="CHEBI:13193"/>
        <dbReference type="ChEBI" id="CHEBI:15378"/>
        <dbReference type="ChEBI" id="CHEBI:17499"/>
        <dbReference type="ChEBI" id="CHEBI:29950"/>
        <dbReference type="ChEBI" id="CHEBI:30616"/>
        <dbReference type="ChEBI" id="CHEBI:33019"/>
        <dbReference type="ChEBI" id="CHEBI:61963"/>
        <dbReference type="ChEBI" id="CHEBI:65315"/>
        <dbReference type="ChEBI" id="CHEBI:87170"/>
        <dbReference type="ChEBI" id="CHEBI:456215"/>
        <dbReference type="EC" id="2.8.1.13"/>
    </reaction>
</comment>
<feature type="region of interest" description="Interaction with target base in tRNA" evidence="10">
    <location>
        <begin position="106"/>
        <end position="108"/>
    </location>
</feature>
<feature type="binding site" evidence="10">
    <location>
        <position position="135"/>
    </location>
    <ligand>
        <name>ATP</name>
        <dbReference type="ChEBI" id="CHEBI:30616"/>
    </ligand>
</feature>
<evidence type="ECO:0000256" key="5">
    <source>
        <dbReference type="ARBA" id="ARBA00022741"/>
    </source>
</evidence>
<comment type="caution">
    <text evidence="10">Lacks conserved residue(s) required for the propagation of feature annotation.</text>
</comment>
<dbReference type="Gene3D" id="3.40.50.620">
    <property type="entry name" value="HUPs"/>
    <property type="match status" value="1"/>
</dbReference>
<dbReference type="Gene3D" id="2.40.30.10">
    <property type="entry name" value="Translation factors"/>
    <property type="match status" value="1"/>
</dbReference>
<name>A0A2N1J483_9BACT</name>
<evidence type="ECO:0000259" key="11">
    <source>
        <dbReference type="Pfam" id="PF20258"/>
    </source>
</evidence>
<protein>
    <recommendedName>
        <fullName evidence="10">tRNA-specific 2-thiouridylase MnmA</fullName>
        <ecNumber evidence="10">2.8.1.13</ecNumber>
    </recommendedName>
</protein>
<keyword evidence="8" id="KW-1015">Disulfide bond</keyword>
<evidence type="ECO:0000256" key="8">
    <source>
        <dbReference type="ARBA" id="ARBA00023157"/>
    </source>
</evidence>
<comment type="function">
    <text evidence="10">Catalyzes the 2-thiolation of uridine at the wobble position (U34) of tRNA, leading to the formation of s(2)U34.</text>
</comment>
<dbReference type="SUPFAM" id="SSF52402">
    <property type="entry name" value="Adenine nucleotide alpha hydrolases-like"/>
    <property type="match status" value="1"/>
</dbReference>
<evidence type="ECO:0000256" key="7">
    <source>
        <dbReference type="ARBA" id="ARBA00022884"/>
    </source>
</evidence>
<feature type="active site" description="Cysteine persulfide intermediate" evidence="10">
    <location>
        <position position="207"/>
    </location>
</feature>
<keyword evidence="6 10" id="KW-0067">ATP-binding</keyword>
<dbReference type="RefSeq" id="WP_101184184.1">
    <property type="nucleotide sequence ID" value="NZ_CP031218.1"/>
</dbReference>
<keyword evidence="7 10" id="KW-0694">RNA-binding</keyword>
<evidence type="ECO:0000256" key="9">
    <source>
        <dbReference type="ARBA" id="ARBA00051542"/>
    </source>
</evidence>
<feature type="domain" description="tRNA-specific 2-thiouridylase MnmA-like central" evidence="12">
    <location>
        <begin position="216"/>
        <end position="288"/>
    </location>
</feature>
<feature type="binding site" evidence="10">
    <location>
        <begin position="20"/>
        <end position="27"/>
    </location>
    <ligand>
        <name>ATP</name>
        <dbReference type="ChEBI" id="CHEBI:30616"/>
    </ligand>
</feature>
<dbReference type="Proteomes" id="UP000233248">
    <property type="component" value="Unassembled WGS sequence"/>
</dbReference>
<dbReference type="EMBL" id="NXIF01000017">
    <property type="protein sequence ID" value="PKI81368.1"/>
    <property type="molecule type" value="Genomic_DNA"/>
</dbReference>
<feature type="region of interest" description="Interaction with tRNA" evidence="10">
    <location>
        <begin position="324"/>
        <end position="325"/>
    </location>
</feature>
<dbReference type="InterPro" id="IPR014729">
    <property type="entry name" value="Rossmann-like_a/b/a_fold"/>
</dbReference>
<organism evidence="13 14">
    <name type="scientific">Malaciobacter halophilus</name>
    <dbReference type="NCBI Taxonomy" id="197482"/>
    <lineage>
        <taxon>Bacteria</taxon>
        <taxon>Pseudomonadati</taxon>
        <taxon>Campylobacterota</taxon>
        <taxon>Epsilonproteobacteria</taxon>
        <taxon>Campylobacterales</taxon>
        <taxon>Arcobacteraceae</taxon>
        <taxon>Malaciobacter</taxon>
    </lineage>
</organism>
<dbReference type="Gene3D" id="2.30.30.280">
    <property type="entry name" value="Adenine nucleotide alpha hydrolases-like domains"/>
    <property type="match status" value="1"/>
</dbReference>
<dbReference type="Pfam" id="PF20259">
    <property type="entry name" value="tRNA_Me_trans_M"/>
    <property type="match status" value="1"/>
</dbReference>
<comment type="similarity">
    <text evidence="10">Belongs to the MnmA/TRMU family.</text>
</comment>
<reference evidence="13 14" key="1">
    <citation type="submission" date="2017-09" db="EMBL/GenBank/DDBJ databases">
        <title>Genomics of the genus Arcobacter.</title>
        <authorList>
            <person name="Perez-Cataluna A."/>
            <person name="Figueras M.J."/>
            <person name="Salas-Masso N."/>
        </authorList>
    </citation>
    <scope>NUCLEOTIDE SEQUENCE [LARGE SCALE GENOMIC DNA]</scope>
    <source>
        <strain evidence="13 14">DSM 18005</strain>
    </source>
</reference>
<dbReference type="FunFam" id="3.40.50.620:FF:000115">
    <property type="entry name" value="tRNA-specific 2-thiouridylase MnmA"/>
    <property type="match status" value="1"/>
</dbReference>